<proteinExistence type="predicted"/>
<feature type="compositionally biased region" description="Polar residues" evidence="1">
    <location>
        <begin position="84"/>
        <end position="96"/>
    </location>
</feature>
<dbReference type="AlphaFoldDB" id="A0AAV4X657"/>
<reference evidence="2 3" key="1">
    <citation type="submission" date="2021-06" db="EMBL/GenBank/DDBJ databases">
        <title>Caerostris darwini draft genome.</title>
        <authorList>
            <person name="Kono N."/>
            <person name="Arakawa K."/>
        </authorList>
    </citation>
    <scope>NUCLEOTIDE SEQUENCE [LARGE SCALE GENOMIC DNA]</scope>
</reference>
<sequence>MVKNSRTLHHYRYIRKKVQITKAIILQESNILKQVKCNLMTTVEVQIECIKGIGDCQKNIRDLKCCLKYIGPRALPNCKVHSSSDLYSQGVPSSSCGHAPNKDVT</sequence>
<feature type="region of interest" description="Disordered" evidence="1">
    <location>
        <begin position="84"/>
        <end position="105"/>
    </location>
</feature>
<dbReference type="Proteomes" id="UP001054837">
    <property type="component" value="Unassembled WGS sequence"/>
</dbReference>
<evidence type="ECO:0000256" key="1">
    <source>
        <dbReference type="SAM" id="MobiDB-lite"/>
    </source>
</evidence>
<name>A0AAV4X657_9ARAC</name>
<organism evidence="2 3">
    <name type="scientific">Caerostris darwini</name>
    <dbReference type="NCBI Taxonomy" id="1538125"/>
    <lineage>
        <taxon>Eukaryota</taxon>
        <taxon>Metazoa</taxon>
        <taxon>Ecdysozoa</taxon>
        <taxon>Arthropoda</taxon>
        <taxon>Chelicerata</taxon>
        <taxon>Arachnida</taxon>
        <taxon>Araneae</taxon>
        <taxon>Araneomorphae</taxon>
        <taxon>Entelegynae</taxon>
        <taxon>Araneoidea</taxon>
        <taxon>Araneidae</taxon>
        <taxon>Caerostris</taxon>
    </lineage>
</organism>
<accession>A0AAV4X657</accession>
<comment type="caution">
    <text evidence="2">The sequence shown here is derived from an EMBL/GenBank/DDBJ whole genome shotgun (WGS) entry which is preliminary data.</text>
</comment>
<protein>
    <submittedName>
        <fullName evidence="2">Uncharacterized protein</fullName>
    </submittedName>
</protein>
<evidence type="ECO:0000313" key="2">
    <source>
        <dbReference type="EMBL" id="GIY90682.1"/>
    </source>
</evidence>
<evidence type="ECO:0000313" key="3">
    <source>
        <dbReference type="Proteomes" id="UP001054837"/>
    </source>
</evidence>
<keyword evidence="3" id="KW-1185">Reference proteome</keyword>
<gene>
    <name evidence="2" type="ORF">CDAR_425081</name>
</gene>
<dbReference type="EMBL" id="BPLQ01015717">
    <property type="protein sequence ID" value="GIY90682.1"/>
    <property type="molecule type" value="Genomic_DNA"/>
</dbReference>